<dbReference type="InterPro" id="IPR000994">
    <property type="entry name" value="Pept_M24"/>
</dbReference>
<dbReference type="Pfam" id="PF01321">
    <property type="entry name" value="Creatinase_N"/>
    <property type="match status" value="1"/>
</dbReference>
<protein>
    <submittedName>
        <fullName evidence="4">Peptidase M24</fullName>
    </submittedName>
</protein>
<dbReference type="SUPFAM" id="SSF53092">
    <property type="entry name" value="Creatinase/prolidase N-terminal domain"/>
    <property type="match status" value="1"/>
</dbReference>
<dbReference type="AlphaFoldDB" id="A0A2U8GMR3"/>
<dbReference type="InterPro" id="IPR029149">
    <property type="entry name" value="Creatin/AminoP/Spt16_N"/>
</dbReference>
<dbReference type="CDD" id="cd01066">
    <property type="entry name" value="APP_MetAP"/>
    <property type="match status" value="1"/>
</dbReference>
<evidence type="ECO:0000259" key="2">
    <source>
        <dbReference type="Pfam" id="PF00557"/>
    </source>
</evidence>
<feature type="domain" description="Peptidase M24" evidence="2">
    <location>
        <begin position="225"/>
        <end position="433"/>
    </location>
</feature>
<dbReference type="Gene3D" id="3.40.350.10">
    <property type="entry name" value="Creatinase/prolidase N-terminal domain"/>
    <property type="match status" value="1"/>
</dbReference>
<dbReference type="Gene3D" id="3.90.230.10">
    <property type="entry name" value="Creatinase/methionine aminopeptidase superfamily"/>
    <property type="match status" value="1"/>
</dbReference>
<evidence type="ECO:0000313" key="4">
    <source>
        <dbReference type="EMBL" id="AWI74919.1"/>
    </source>
</evidence>
<proteinExistence type="predicted"/>
<accession>A0A2U8GMR3</accession>
<dbReference type="SUPFAM" id="SSF55920">
    <property type="entry name" value="Creatinase/aminopeptidase"/>
    <property type="match status" value="1"/>
</dbReference>
<evidence type="ECO:0000259" key="3">
    <source>
        <dbReference type="Pfam" id="PF01321"/>
    </source>
</evidence>
<dbReference type="PANTHER" id="PTHR46112">
    <property type="entry name" value="AMINOPEPTIDASE"/>
    <property type="match status" value="1"/>
</dbReference>
<sequence>MSTVASTVQDSRIGAGSRRRIGGSEPTDRPRGDAAGVLNMHALGPGAEAVGEWDKAGLAAPDLAAMRRYRLERVRQQLRQADYAGIVLYDPVNVRYATDSTNMQVWLLHNASRYVFVPADGPVVLWEFDHCDFLSGHTESIDEIRPCVPWFYFCAGDRIPEQAERWADEIAALVRQHGGGNTRLAIDHCNPEGISALARRGVGVHNGEAIMERAREIKSDDELLAMRRAIHACETGMTVMREHLGPGISEQRLWSYLHAENIARGGEWIETRLLASGPRCNPWYQECSSRIIENGDLVAFDTDLVGAYGICVDTSRTWLCGDMAPTPAQRDIYSRAYEQIRFNTELLRPGVSYHDLTHKAMRYPAEDFRHYTCLYHGVGLCDEAPIIYFPEAWQSFGYDGVLEPGMVLCVESFLGRTAGGPGVKLEEQVLITETGHEVLTRYPFEEQLLR</sequence>
<dbReference type="EMBL" id="CP022187">
    <property type="protein sequence ID" value="AWI74919.1"/>
    <property type="molecule type" value="Genomic_DNA"/>
</dbReference>
<dbReference type="PANTHER" id="PTHR46112:SF2">
    <property type="entry name" value="XAA-PRO AMINOPEPTIDASE P-RELATED"/>
    <property type="match status" value="1"/>
</dbReference>
<organism evidence="4 5">
    <name type="scientific">Parazoarcus communis</name>
    <dbReference type="NCBI Taxonomy" id="41977"/>
    <lineage>
        <taxon>Bacteria</taxon>
        <taxon>Pseudomonadati</taxon>
        <taxon>Pseudomonadota</taxon>
        <taxon>Betaproteobacteria</taxon>
        <taxon>Rhodocyclales</taxon>
        <taxon>Zoogloeaceae</taxon>
        <taxon>Parazoarcus</taxon>
    </lineage>
</organism>
<feature type="region of interest" description="Disordered" evidence="1">
    <location>
        <begin position="1"/>
        <end position="34"/>
    </location>
</feature>
<gene>
    <name evidence="4" type="ORF">CEW83_06525</name>
</gene>
<dbReference type="InterPro" id="IPR050659">
    <property type="entry name" value="Peptidase_M24B"/>
</dbReference>
<dbReference type="InterPro" id="IPR036005">
    <property type="entry name" value="Creatinase/aminopeptidase-like"/>
</dbReference>
<evidence type="ECO:0000313" key="5">
    <source>
        <dbReference type="Proteomes" id="UP000244930"/>
    </source>
</evidence>
<dbReference type="InterPro" id="IPR000587">
    <property type="entry name" value="Creatinase_N"/>
</dbReference>
<feature type="domain" description="Creatinase N-terminal" evidence="3">
    <location>
        <begin position="70"/>
        <end position="187"/>
    </location>
</feature>
<feature type="compositionally biased region" description="Polar residues" evidence="1">
    <location>
        <begin position="1"/>
        <end position="10"/>
    </location>
</feature>
<keyword evidence="5" id="KW-1185">Reference proteome</keyword>
<reference evidence="4 5" key="1">
    <citation type="submission" date="2017-06" db="EMBL/GenBank/DDBJ databases">
        <title>Azoarcus.</title>
        <authorList>
            <person name="Woo J.-H."/>
            <person name="Kim H.-S."/>
        </authorList>
    </citation>
    <scope>NUCLEOTIDE SEQUENCE [LARGE SCALE GENOMIC DNA]</scope>
    <source>
        <strain evidence="4 5">TSPY31</strain>
    </source>
</reference>
<dbReference type="Pfam" id="PF00557">
    <property type="entry name" value="Peptidase_M24"/>
    <property type="match status" value="1"/>
</dbReference>
<dbReference type="KEGG" id="acom:CEW83_06525"/>
<evidence type="ECO:0000256" key="1">
    <source>
        <dbReference type="SAM" id="MobiDB-lite"/>
    </source>
</evidence>
<name>A0A2U8GMR3_9RHOO</name>
<dbReference type="Proteomes" id="UP000244930">
    <property type="component" value="Chromosome"/>
</dbReference>